<dbReference type="Proteomes" id="UP000067689">
    <property type="component" value="Chromosome"/>
</dbReference>
<proteinExistence type="predicted"/>
<name>A0A0U4B6E5_9ACTN</name>
<dbReference type="OrthoDB" id="5504890at2"/>
<dbReference type="PATRIC" id="fig|2041.4.peg.314"/>
<dbReference type="EMBL" id="CP011502">
    <property type="protein sequence ID" value="ALX03460.1"/>
    <property type="molecule type" value="Genomic_DNA"/>
</dbReference>
<dbReference type="KEGG" id="aer:AERYTH_01480"/>
<sequence length="163" mass="17697">MLVPGGSPIAHHVHTHLAGSAAGIDLFGRSAAGLLDPDAATLVRDIQEELLDERRRLRRMADDLGVGEAYLMTLAARAGERAARLKPNGSWTERTPLTDLVELEAMRVAVNGKRAGWQALLAVVDVHAALDREELEMLAEQAAEQDRRLAEAHHRAAARALVH</sequence>
<evidence type="ECO:0000313" key="2">
    <source>
        <dbReference type="Proteomes" id="UP000067689"/>
    </source>
</evidence>
<evidence type="ECO:0000313" key="1">
    <source>
        <dbReference type="EMBL" id="ALX03460.1"/>
    </source>
</evidence>
<accession>A0A0U4B6E5</accession>
<reference evidence="1 2" key="1">
    <citation type="journal article" date="1991" name="Int. J. Syst. Bacteriol.">
        <title>Description of the erythromycin-producing bacterium Arthrobacter sp. strain NRRL B-3381 as Aeromicrobium erythreum gen. nov., sp. nov.</title>
        <authorList>
            <person name="Miller E.S."/>
            <person name="Woese C.R."/>
            <person name="Brenner S."/>
        </authorList>
    </citation>
    <scope>NUCLEOTIDE SEQUENCE [LARGE SCALE GENOMIC DNA]</scope>
    <source>
        <strain evidence="1 2">AR18</strain>
    </source>
</reference>
<protein>
    <submittedName>
        <fullName evidence="1">Uncharacterized protein</fullName>
    </submittedName>
</protein>
<organism evidence="1 2">
    <name type="scientific">Aeromicrobium erythreum</name>
    <dbReference type="NCBI Taxonomy" id="2041"/>
    <lineage>
        <taxon>Bacteria</taxon>
        <taxon>Bacillati</taxon>
        <taxon>Actinomycetota</taxon>
        <taxon>Actinomycetes</taxon>
        <taxon>Propionibacteriales</taxon>
        <taxon>Nocardioidaceae</taxon>
        <taxon>Aeromicrobium</taxon>
    </lineage>
</organism>
<keyword evidence="2" id="KW-1185">Reference proteome</keyword>
<dbReference type="RefSeq" id="WP_067853705.1">
    <property type="nucleotide sequence ID" value="NZ_CP011502.1"/>
</dbReference>
<dbReference type="STRING" id="2041.AERYTH_01480"/>
<dbReference type="AlphaFoldDB" id="A0A0U4B6E5"/>
<gene>
    <name evidence="1" type="ORF">AERYTH_01480</name>
</gene>